<evidence type="ECO:0000256" key="1">
    <source>
        <dbReference type="ARBA" id="ARBA00023125"/>
    </source>
</evidence>
<reference evidence="4 5" key="1">
    <citation type="submission" date="2024-09" db="EMBL/GenBank/DDBJ databases">
        <authorList>
            <person name="Sun Q."/>
            <person name="Mori K."/>
        </authorList>
    </citation>
    <scope>NUCLEOTIDE SEQUENCE [LARGE SCALE GENOMIC DNA]</scope>
    <source>
        <strain evidence="4 5">JCM 4362</strain>
    </source>
</reference>
<evidence type="ECO:0000259" key="3">
    <source>
        <dbReference type="PROSITE" id="PS51755"/>
    </source>
</evidence>
<dbReference type="GO" id="GO:0004852">
    <property type="term" value="F:uroporphyrinogen-III synthase activity"/>
    <property type="evidence" value="ECO:0007669"/>
    <property type="project" value="UniProtKB-EC"/>
</dbReference>
<accession>A0ABV5PBC2</accession>
<dbReference type="CDD" id="cd00383">
    <property type="entry name" value="trans_reg_C"/>
    <property type="match status" value="1"/>
</dbReference>
<feature type="DNA-binding region" description="OmpR/PhoB-type" evidence="2">
    <location>
        <begin position="283"/>
        <end position="385"/>
    </location>
</feature>
<dbReference type="EC" id="4.2.1.75" evidence="4"/>
<evidence type="ECO:0000313" key="4">
    <source>
        <dbReference type="EMBL" id="MFB9520348.1"/>
    </source>
</evidence>
<keyword evidence="1 2" id="KW-0238">DNA-binding</keyword>
<dbReference type="Pfam" id="PF02602">
    <property type="entry name" value="HEM4"/>
    <property type="match status" value="1"/>
</dbReference>
<keyword evidence="5" id="KW-1185">Reference proteome</keyword>
<dbReference type="InterPro" id="IPR016032">
    <property type="entry name" value="Sig_transdc_resp-reg_C-effctor"/>
</dbReference>
<dbReference type="SUPFAM" id="SSF46894">
    <property type="entry name" value="C-terminal effector domain of the bipartite response regulators"/>
    <property type="match status" value="1"/>
</dbReference>
<dbReference type="InterPro" id="IPR039793">
    <property type="entry name" value="UROS/Hem4"/>
</dbReference>
<dbReference type="PANTHER" id="PTHR40082">
    <property type="entry name" value="BLR5956 PROTEIN"/>
    <property type="match status" value="1"/>
</dbReference>
<dbReference type="Proteomes" id="UP001589718">
    <property type="component" value="Unassembled WGS sequence"/>
</dbReference>
<dbReference type="RefSeq" id="WP_345227757.1">
    <property type="nucleotide sequence ID" value="NZ_BAAAXE010000014.1"/>
</dbReference>
<dbReference type="InterPro" id="IPR003754">
    <property type="entry name" value="4pyrrol_synth_uPrphyn_synth"/>
</dbReference>
<organism evidence="4 5">
    <name type="scientific">Streptomyces cremeus</name>
    <dbReference type="NCBI Taxonomy" id="66881"/>
    <lineage>
        <taxon>Bacteria</taxon>
        <taxon>Bacillati</taxon>
        <taxon>Actinomycetota</taxon>
        <taxon>Actinomycetes</taxon>
        <taxon>Kitasatosporales</taxon>
        <taxon>Streptomycetaceae</taxon>
        <taxon>Streptomyces</taxon>
    </lineage>
</organism>
<dbReference type="InterPro" id="IPR001867">
    <property type="entry name" value="OmpR/PhoB-type_DNA-bd"/>
</dbReference>
<comment type="caution">
    <text evidence="4">The sequence shown here is derived from an EMBL/GenBank/DDBJ whole genome shotgun (WGS) entry which is preliminary data.</text>
</comment>
<proteinExistence type="predicted"/>
<dbReference type="PROSITE" id="PS51755">
    <property type="entry name" value="OMPR_PHOB"/>
    <property type="match status" value="1"/>
</dbReference>
<dbReference type="CDD" id="cd06578">
    <property type="entry name" value="HemD"/>
    <property type="match status" value="1"/>
</dbReference>
<dbReference type="NCBIfam" id="NF005568">
    <property type="entry name" value="PRK07239.1"/>
    <property type="match status" value="1"/>
</dbReference>
<dbReference type="SUPFAM" id="SSF69618">
    <property type="entry name" value="HemD-like"/>
    <property type="match status" value="1"/>
</dbReference>
<dbReference type="InterPro" id="IPR036388">
    <property type="entry name" value="WH-like_DNA-bd_sf"/>
</dbReference>
<dbReference type="SMART" id="SM00862">
    <property type="entry name" value="Trans_reg_C"/>
    <property type="match status" value="1"/>
</dbReference>
<dbReference type="EMBL" id="JBHMCR010000005">
    <property type="protein sequence ID" value="MFB9520348.1"/>
    <property type="molecule type" value="Genomic_DNA"/>
</dbReference>
<gene>
    <name evidence="4" type="ORF">ACFFTU_10360</name>
</gene>
<name>A0ABV5PBC2_STRCM</name>
<evidence type="ECO:0000313" key="5">
    <source>
        <dbReference type="Proteomes" id="UP001589718"/>
    </source>
</evidence>
<sequence length="388" mass="40931">MTTATPATPVPPEGSLTGLTVGVTADRRRDELETLLRRRGAKILSAPALRIVPLDDDALVRDATDACLARPLDYVVATTGVGWRGWISAAEGWGTGARLVEACRAATVISRGPKATGAIRASGLRESYAPASEAVDEMLVWLLERDLAGRRVAVQEHGAPLPEFTAALRERGAEVVEVPVYRWGPAADPDAVRRLVEATVRGEVHALPFTSAPAIEAFLAAADGTGRREQVLDALRTNVLAACIGPVCARPLLAADVPCVWPERGRLGALVRTLDQELPARHRRHLATAGGDLTLQGAAVTGPAGTVHLTPLPAAVLRALAERPGTVLSRAELLRRAWPAADASEAPRPPDAHVVEAAVGRLRSALGPYGSLVRTVTKRGYRLAVDPG</sequence>
<evidence type="ECO:0000256" key="2">
    <source>
        <dbReference type="PROSITE-ProRule" id="PRU01091"/>
    </source>
</evidence>
<keyword evidence="4" id="KW-0456">Lyase</keyword>
<protein>
    <submittedName>
        <fullName evidence="4">Uroporphyrinogen-III synthase</fullName>
        <ecNumber evidence="4">4.2.1.75</ecNumber>
    </submittedName>
</protein>
<dbReference type="InterPro" id="IPR036108">
    <property type="entry name" value="4pyrrol_syn_uPrphyn_synt_sf"/>
</dbReference>
<dbReference type="Pfam" id="PF00486">
    <property type="entry name" value="Trans_reg_C"/>
    <property type="match status" value="1"/>
</dbReference>
<feature type="domain" description="OmpR/PhoB-type" evidence="3">
    <location>
        <begin position="283"/>
        <end position="385"/>
    </location>
</feature>
<dbReference type="Gene3D" id="1.10.10.10">
    <property type="entry name" value="Winged helix-like DNA-binding domain superfamily/Winged helix DNA-binding domain"/>
    <property type="match status" value="1"/>
</dbReference>
<dbReference type="Gene3D" id="3.40.50.10090">
    <property type="match status" value="2"/>
</dbReference>
<dbReference type="PANTHER" id="PTHR40082:SF1">
    <property type="entry name" value="BLR5956 PROTEIN"/>
    <property type="match status" value="1"/>
</dbReference>